<dbReference type="SUPFAM" id="SSF54427">
    <property type="entry name" value="NTF2-like"/>
    <property type="match status" value="1"/>
</dbReference>
<reference evidence="3" key="1">
    <citation type="journal article" date="2021" name="Science">
        <title>Hunting the eagle killer: A cyanobacterial neurotoxin causes vacuolar myelinopathy.</title>
        <authorList>
            <person name="Breinlinger S."/>
            <person name="Phillips T.J."/>
            <person name="Haram B.N."/>
            <person name="Mares J."/>
            <person name="Martinez Yerena J.A."/>
            <person name="Hrouzek P."/>
            <person name="Sobotka R."/>
            <person name="Henderson W.M."/>
            <person name="Schmieder P."/>
            <person name="Williams S.M."/>
            <person name="Lauderdale J.D."/>
            <person name="Wilde H.D."/>
            <person name="Gerrin W."/>
            <person name="Kust A."/>
            <person name="Washington J.W."/>
            <person name="Wagner C."/>
            <person name="Geier B."/>
            <person name="Liebeke M."/>
            <person name="Enke H."/>
            <person name="Niedermeyer T.H.J."/>
            <person name="Wilde S.B."/>
        </authorList>
    </citation>
    <scope>NUCLEOTIDE SEQUENCE [LARGE SCALE GENOMIC DNA]</scope>
    <source>
        <strain evidence="3">Thurmond2011</strain>
    </source>
</reference>
<organism evidence="2 3">
    <name type="scientific">Aetokthonos hydrillicola Thurmond2011</name>
    <dbReference type="NCBI Taxonomy" id="2712845"/>
    <lineage>
        <taxon>Bacteria</taxon>
        <taxon>Bacillati</taxon>
        <taxon>Cyanobacteriota</taxon>
        <taxon>Cyanophyceae</taxon>
        <taxon>Nostocales</taxon>
        <taxon>Hapalosiphonaceae</taxon>
        <taxon>Aetokthonos</taxon>
    </lineage>
</organism>
<evidence type="ECO:0000259" key="1">
    <source>
        <dbReference type="Pfam" id="PF02136"/>
    </source>
</evidence>
<sequence length="137" mass="15223">MLSTQLLSHEFTIEGITEPTVVHYFDSLNTGEFQKAAALFAADGVMYPPFESGIVGSDAIADYLQREAKDLKACPRQGILESLELEQIQIQITGTVQTSWCSVNVNWLFILNDQKQIAHAKIKLIASPQELLSLKRS</sequence>
<gene>
    <name evidence="2" type="ORF">G7B40_032675</name>
</gene>
<name>A0AAP5ID53_9CYAN</name>
<dbReference type="InterPro" id="IPR032710">
    <property type="entry name" value="NTF2-like_dom_sf"/>
</dbReference>
<dbReference type="EMBL" id="JAALHA020000023">
    <property type="protein sequence ID" value="MDR9899281.1"/>
    <property type="molecule type" value="Genomic_DNA"/>
</dbReference>
<comment type="caution">
    <text evidence="2">The sequence shown here is derived from an EMBL/GenBank/DDBJ whole genome shotgun (WGS) entry which is preliminary data.</text>
</comment>
<dbReference type="Proteomes" id="UP000667802">
    <property type="component" value="Unassembled WGS sequence"/>
</dbReference>
<keyword evidence="3" id="KW-1185">Reference proteome</keyword>
<proteinExistence type="predicted"/>
<dbReference type="RefSeq" id="WP_208341990.1">
    <property type="nucleotide sequence ID" value="NZ_CAWQFN010000049.1"/>
</dbReference>
<dbReference type="InterPro" id="IPR002075">
    <property type="entry name" value="NTF2_dom"/>
</dbReference>
<protein>
    <submittedName>
        <fullName evidence="2">Nuclear transport factor 2 family protein</fullName>
    </submittedName>
</protein>
<dbReference type="Pfam" id="PF02136">
    <property type="entry name" value="NTF2"/>
    <property type="match status" value="1"/>
</dbReference>
<accession>A0AAP5ID53</accession>
<dbReference type="Gene3D" id="3.10.450.50">
    <property type="match status" value="1"/>
</dbReference>
<evidence type="ECO:0000313" key="2">
    <source>
        <dbReference type="EMBL" id="MDR9899281.1"/>
    </source>
</evidence>
<evidence type="ECO:0000313" key="3">
    <source>
        <dbReference type="Proteomes" id="UP000667802"/>
    </source>
</evidence>
<feature type="domain" description="Nuclear transport factor 2" evidence="1">
    <location>
        <begin position="20"/>
        <end position="115"/>
    </location>
</feature>
<dbReference type="AlphaFoldDB" id="A0AAP5ID53"/>